<dbReference type="OrthoDB" id="550424at2759"/>
<dbReference type="InterPro" id="IPR036869">
    <property type="entry name" value="J_dom_sf"/>
</dbReference>
<accession>A0A5N6NMU6</accession>
<dbReference type="PANTHER" id="PTHR24078">
    <property type="entry name" value="DNAJ HOMOLOG SUBFAMILY C MEMBER"/>
    <property type="match status" value="1"/>
</dbReference>
<gene>
    <name evidence="3" type="ORF">E3N88_18431</name>
</gene>
<evidence type="ECO:0000313" key="4">
    <source>
        <dbReference type="Proteomes" id="UP000326396"/>
    </source>
</evidence>
<dbReference type="InterPro" id="IPR018253">
    <property type="entry name" value="DnaJ_domain_CS"/>
</dbReference>
<keyword evidence="4" id="KW-1185">Reference proteome</keyword>
<dbReference type="InterPro" id="IPR008971">
    <property type="entry name" value="HSP40/DnaJ_pept-bd"/>
</dbReference>
<sequence>MFVPDYCSRTVYDHCSGDGSGTDVTCTKAQMYLCNKCVASLAHIVEKKGKDKSIQNMHVIRDYPEVDKSAKDDDLKKAYRKLAMKWHPDKNPNNKKEAEAKFKQISEAYDVLSDPQKRAVYDQYGEEGLKGQMPPPDAAGGPDGATYFSTGGGTPFTFNPRNADDIFAEFFGFRGMGGGGDGGGVRGTRFSSSMFGDNIGGFDNIFTSFGGGGGGGGGVGSVTRKAAPIERNLPCTLEELYNGTTKKMKISREIADVSGKTMTVEEILNINIKPGWKKGTKITFPEKGNEQPNTIPADLVFVIDEKPHTTFIRDGNDLVVTRRISLAEALTGYTVHVTTLDGRNLTIPINNVIHPDYEEIVPREGMPISKDPTKKGNLRIKFNVRFPTRLSQTQKIRIKELLNA</sequence>
<comment type="caution">
    <text evidence="3">The sequence shown here is derived from an EMBL/GenBank/DDBJ whole genome shotgun (WGS) entry which is preliminary data.</text>
</comment>
<dbReference type="EMBL" id="SZYD01000010">
    <property type="protein sequence ID" value="KAD4981760.1"/>
    <property type="molecule type" value="Genomic_DNA"/>
</dbReference>
<dbReference type="GO" id="GO:0006457">
    <property type="term" value="P:protein folding"/>
    <property type="evidence" value="ECO:0007669"/>
    <property type="project" value="InterPro"/>
</dbReference>
<dbReference type="InterPro" id="IPR051339">
    <property type="entry name" value="DnaJ_subfamily_B"/>
</dbReference>
<evidence type="ECO:0000256" key="1">
    <source>
        <dbReference type="ARBA" id="ARBA00023186"/>
    </source>
</evidence>
<feature type="domain" description="J" evidence="2">
    <location>
        <begin position="56"/>
        <end position="125"/>
    </location>
</feature>
<dbReference type="FunFam" id="2.60.260.20:FF:000002">
    <property type="entry name" value="Dnaj homolog subfamily b member"/>
    <property type="match status" value="1"/>
</dbReference>
<dbReference type="PROSITE" id="PS50076">
    <property type="entry name" value="DNAJ_2"/>
    <property type="match status" value="1"/>
</dbReference>
<dbReference type="GO" id="GO:0051082">
    <property type="term" value="F:unfolded protein binding"/>
    <property type="evidence" value="ECO:0007669"/>
    <property type="project" value="InterPro"/>
</dbReference>
<dbReference type="CDD" id="cd06257">
    <property type="entry name" value="DnaJ"/>
    <property type="match status" value="1"/>
</dbReference>
<protein>
    <recommendedName>
        <fullName evidence="2">J domain-containing protein</fullName>
    </recommendedName>
</protein>
<dbReference type="SUPFAM" id="SSF49493">
    <property type="entry name" value="HSP40/DnaJ peptide-binding domain"/>
    <property type="match status" value="2"/>
</dbReference>
<dbReference type="Pfam" id="PF00226">
    <property type="entry name" value="DnaJ"/>
    <property type="match status" value="1"/>
</dbReference>
<name>A0A5N6NMU6_9ASTR</name>
<organism evidence="3 4">
    <name type="scientific">Mikania micrantha</name>
    <name type="common">bitter vine</name>
    <dbReference type="NCBI Taxonomy" id="192012"/>
    <lineage>
        <taxon>Eukaryota</taxon>
        <taxon>Viridiplantae</taxon>
        <taxon>Streptophyta</taxon>
        <taxon>Embryophyta</taxon>
        <taxon>Tracheophyta</taxon>
        <taxon>Spermatophyta</taxon>
        <taxon>Magnoliopsida</taxon>
        <taxon>eudicotyledons</taxon>
        <taxon>Gunneridae</taxon>
        <taxon>Pentapetalae</taxon>
        <taxon>asterids</taxon>
        <taxon>campanulids</taxon>
        <taxon>Asterales</taxon>
        <taxon>Asteraceae</taxon>
        <taxon>Asteroideae</taxon>
        <taxon>Heliantheae alliance</taxon>
        <taxon>Eupatorieae</taxon>
        <taxon>Mikania</taxon>
    </lineage>
</organism>
<dbReference type="FunFam" id="2.60.260.20:FF:000006">
    <property type="entry name" value="DnaJ subfamily B member 13"/>
    <property type="match status" value="1"/>
</dbReference>
<dbReference type="PANTHER" id="PTHR24078:SF529">
    <property type="entry name" value="HEAT-SHOCK PROTEIN DNAJ"/>
    <property type="match status" value="1"/>
</dbReference>
<evidence type="ECO:0000259" key="2">
    <source>
        <dbReference type="PROSITE" id="PS50076"/>
    </source>
</evidence>
<dbReference type="SUPFAM" id="SSF46565">
    <property type="entry name" value="Chaperone J-domain"/>
    <property type="match status" value="1"/>
</dbReference>
<dbReference type="Pfam" id="PF01556">
    <property type="entry name" value="DnaJ_C"/>
    <property type="match status" value="1"/>
</dbReference>
<dbReference type="Gene3D" id="1.10.287.110">
    <property type="entry name" value="DnaJ domain"/>
    <property type="match status" value="1"/>
</dbReference>
<dbReference type="SMART" id="SM00271">
    <property type="entry name" value="DnaJ"/>
    <property type="match status" value="1"/>
</dbReference>
<dbReference type="GO" id="GO:0005829">
    <property type="term" value="C:cytosol"/>
    <property type="evidence" value="ECO:0007669"/>
    <property type="project" value="TreeGrafter"/>
</dbReference>
<dbReference type="AlphaFoldDB" id="A0A5N6NMU6"/>
<dbReference type="Proteomes" id="UP000326396">
    <property type="component" value="Linkage Group LG18"/>
</dbReference>
<evidence type="ECO:0000313" key="3">
    <source>
        <dbReference type="EMBL" id="KAD4981760.1"/>
    </source>
</evidence>
<dbReference type="PRINTS" id="PR00625">
    <property type="entry name" value="JDOMAIN"/>
</dbReference>
<keyword evidence="1" id="KW-0143">Chaperone</keyword>
<dbReference type="CDD" id="cd10747">
    <property type="entry name" value="DnaJ_C"/>
    <property type="match status" value="1"/>
</dbReference>
<dbReference type="InterPro" id="IPR002939">
    <property type="entry name" value="DnaJ_C"/>
</dbReference>
<dbReference type="GO" id="GO:0051087">
    <property type="term" value="F:protein-folding chaperone binding"/>
    <property type="evidence" value="ECO:0007669"/>
    <property type="project" value="TreeGrafter"/>
</dbReference>
<dbReference type="PROSITE" id="PS00636">
    <property type="entry name" value="DNAJ_1"/>
    <property type="match status" value="1"/>
</dbReference>
<dbReference type="Gene3D" id="2.60.260.20">
    <property type="entry name" value="Urease metallochaperone UreE, N-terminal domain"/>
    <property type="match status" value="2"/>
</dbReference>
<proteinExistence type="predicted"/>
<dbReference type="InterPro" id="IPR001623">
    <property type="entry name" value="DnaJ_domain"/>
</dbReference>
<reference evidence="3 4" key="1">
    <citation type="submission" date="2019-05" db="EMBL/GenBank/DDBJ databases">
        <title>Mikania micrantha, genome provides insights into the molecular mechanism of rapid growth.</title>
        <authorList>
            <person name="Liu B."/>
        </authorList>
    </citation>
    <scope>NUCLEOTIDE SEQUENCE [LARGE SCALE GENOMIC DNA]</scope>
    <source>
        <strain evidence="3">NLD-2019</strain>
        <tissue evidence="3">Leaf</tissue>
    </source>
</reference>
<dbReference type="FunFam" id="1.10.287.110:FF:000020">
    <property type="entry name" value="DnaJ subfamily B member 13"/>
    <property type="match status" value="1"/>
</dbReference>